<evidence type="ECO:0000313" key="3">
    <source>
        <dbReference type="Proteomes" id="UP000220836"/>
    </source>
</evidence>
<proteinExistence type="inferred from homology"/>
<dbReference type="HAMAP" id="MF_00691">
    <property type="entry name" value="PxpA"/>
    <property type="match status" value="1"/>
</dbReference>
<name>A0A238L756_9RHOB</name>
<dbReference type="InterPro" id="IPR005501">
    <property type="entry name" value="LamB/YcsF/PxpA-like"/>
</dbReference>
<gene>
    <name evidence="1" type="primary">pxpA</name>
    <name evidence="2" type="ORF">PEV8663_04498</name>
</gene>
<organism evidence="2 3">
    <name type="scientific">Pelagimonas varians</name>
    <dbReference type="NCBI Taxonomy" id="696760"/>
    <lineage>
        <taxon>Bacteria</taxon>
        <taxon>Pseudomonadati</taxon>
        <taxon>Pseudomonadota</taxon>
        <taxon>Alphaproteobacteria</taxon>
        <taxon>Rhodobacterales</taxon>
        <taxon>Roseobacteraceae</taxon>
        <taxon>Pelagimonas</taxon>
    </lineage>
</organism>
<dbReference type="SUPFAM" id="SSF88713">
    <property type="entry name" value="Glycoside hydrolase/deacetylase"/>
    <property type="match status" value="1"/>
</dbReference>
<dbReference type="OrthoDB" id="9773478at2"/>
<dbReference type="Proteomes" id="UP000220836">
    <property type="component" value="Unassembled WGS sequence"/>
</dbReference>
<dbReference type="GO" id="GO:0017168">
    <property type="term" value="F:5-oxoprolinase (ATP-hydrolyzing) activity"/>
    <property type="evidence" value="ECO:0007669"/>
    <property type="project" value="UniProtKB-UniRule"/>
</dbReference>
<dbReference type="PANTHER" id="PTHR30292">
    <property type="entry name" value="UNCHARACTERIZED PROTEIN YBGL-RELATED"/>
    <property type="match status" value="1"/>
</dbReference>
<dbReference type="GO" id="GO:0005975">
    <property type="term" value="P:carbohydrate metabolic process"/>
    <property type="evidence" value="ECO:0007669"/>
    <property type="project" value="InterPro"/>
</dbReference>
<dbReference type="NCBIfam" id="NF003816">
    <property type="entry name" value="PRK05406.1-5"/>
    <property type="match status" value="1"/>
</dbReference>
<comment type="subunit">
    <text evidence="1">Forms a complex composed of PxpA, PxpB and PxpC.</text>
</comment>
<dbReference type="Pfam" id="PF03746">
    <property type="entry name" value="LamB_YcsF"/>
    <property type="match status" value="1"/>
</dbReference>
<dbReference type="EC" id="3.5.2.9" evidence="1"/>
<sequence>MTQLSVDLNADMGESFGPWVMGQDAALLEVITSANIACGFHAGDPDVMADTIALAHKNGVGIGSHPGFPDLQGFGRRNMKLPAKSLRNLVQYQLGASLAVAQAQGAQVRHLKLHGALANMCSADEEMATACYEAALEVAPDIIIMVLAATAQQRAVEKLGCLWAGEIFADRAYNADATLVDRSLPGAVIHDADLAAQRIVKMVQAGAILPETGEPIPAAVDTICLHGDGATALQIARAVRAALQEAGVTLTPFEGRRST</sequence>
<keyword evidence="1" id="KW-0378">Hydrolase</keyword>
<dbReference type="PANTHER" id="PTHR30292:SF0">
    <property type="entry name" value="5-OXOPROLINASE SUBUNIT A"/>
    <property type="match status" value="1"/>
</dbReference>
<evidence type="ECO:0000256" key="1">
    <source>
        <dbReference type="HAMAP-Rule" id="MF_00691"/>
    </source>
</evidence>
<dbReference type="EMBL" id="FXYH01000027">
    <property type="protein sequence ID" value="SMX50126.1"/>
    <property type="molecule type" value="Genomic_DNA"/>
</dbReference>
<dbReference type="NCBIfam" id="NF003814">
    <property type="entry name" value="PRK05406.1-3"/>
    <property type="match status" value="1"/>
</dbReference>
<keyword evidence="3" id="KW-1185">Reference proteome</keyword>
<dbReference type="Gene3D" id="3.20.20.370">
    <property type="entry name" value="Glycoside hydrolase/deacetylase"/>
    <property type="match status" value="1"/>
</dbReference>
<dbReference type="AlphaFoldDB" id="A0A238L756"/>
<keyword evidence="1" id="KW-0547">Nucleotide-binding</keyword>
<protein>
    <recommendedName>
        <fullName evidence="1">5-oxoprolinase subunit A</fullName>
        <shortName evidence="1">5-OPase subunit A</shortName>
        <ecNumber evidence="1">3.5.2.9</ecNumber>
    </recommendedName>
    <alternativeName>
        <fullName evidence="1">5-oxoprolinase (ATP-hydrolyzing) subunit A</fullName>
    </alternativeName>
</protein>
<dbReference type="RefSeq" id="WP_097806905.1">
    <property type="nucleotide sequence ID" value="NZ_FXYH01000027.1"/>
</dbReference>
<evidence type="ECO:0000313" key="2">
    <source>
        <dbReference type="EMBL" id="SMX50126.1"/>
    </source>
</evidence>
<comment type="function">
    <text evidence="1">Catalyzes the cleavage of 5-oxoproline to form L-glutamate coupled to the hydrolysis of ATP to ADP and inorganic phosphate.</text>
</comment>
<reference evidence="2 3" key="1">
    <citation type="submission" date="2017-05" db="EMBL/GenBank/DDBJ databases">
        <authorList>
            <person name="Song R."/>
            <person name="Chenine A.L."/>
            <person name="Ruprecht R.M."/>
        </authorList>
    </citation>
    <scope>NUCLEOTIDE SEQUENCE [LARGE SCALE GENOMIC DNA]</scope>
    <source>
        <strain evidence="2 3">CECT 8663</strain>
    </source>
</reference>
<comment type="similarity">
    <text evidence="1">Belongs to the LamB/PxpA family.</text>
</comment>
<keyword evidence="1" id="KW-0067">ATP-binding</keyword>
<comment type="catalytic activity">
    <reaction evidence="1">
        <text>5-oxo-L-proline + ATP + 2 H2O = L-glutamate + ADP + phosphate + H(+)</text>
        <dbReference type="Rhea" id="RHEA:10348"/>
        <dbReference type="ChEBI" id="CHEBI:15377"/>
        <dbReference type="ChEBI" id="CHEBI:15378"/>
        <dbReference type="ChEBI" id="CHEBI:29985"/>
        <dbReference type="ChEBI" id="CHEBI:30616"/>
        <dbReference type="ChEBI" id="CHEBI:43474"/>
        <dbReference type="ChEBI" id="CHEBI:58402"/>
        <dbReference type="ChEBI" id="CHEBI:456216"/>
        <dbReference type="EC" id="3.5.2.9"/>
    </reaction>
</comment>
<accession>A0A238L756</accession>
<dbReference type="GO" id="GO:0005524">
    <property type="term" value="F:ATP binding"/>
    <property type="evidence" value="ECO:0007669"/>
    <property type="project" value="UniProtKB-UniRule"/>
</dbReference>
<dbReference type="CDD" id="cd10787">
    <property type="entry name" value="LamB_YcsF_like"/>
    <property type="match status" value="1"/>
</dbReference>
<dbReference type="InterPro" id="IPR011330">
    <property type="entry name" value="Glyco_hydro/deAcase_b/a-brl"/>
</dbReference>